<protein>
    <submittedName>
        <fullName evidence="1">Unannotated protein</fullName>
    </submittedName>
</protein>
<proteinExistence type="predicted"/>
<dbReference type="AlphaFoldDB" id="A0A6J5ZXQ9"/>
<name>A0A6J5ZXQ9_9ZZZZ</name>
<dbReference type="EMBL" id="CAESAN010000114">
    <property type="protein sequence ID" value="CAB4346162.1"/>
    <property type="molecule type" value="Genomic_DNA"/>
</dbReference>
<sequence>MMTKGRAAHAELAAAAMPIPPPKKMIIVTIAATTEITGNASSDLSAFTTAQLCFESCHPRLNRFMACKLLPWQHGT</sequence>
<accession>A0A6J5ZXQ9</accession>
<reference evidence="1" key="1">
    <citation type="submission" date="2020-05" db="EMBL/GenBank/DDBJ databases">
        <authorList>
            <person name="Chiriac C."/>
            <person name="Salcher M."/>
            <person name="Ghai R."/>
            <person name="Kavagutti S V."/>
        </authorList>
    </citation>
    <scope>NUCLEOTIDE SEQUENCE</scope>
</reference>
<evidence type="ECO:0000313" key="1">
    <source>
        <dbReference type="EMBL" id="CAB4346162.1"/>
    </source>
</evidence>
<gene>
    <name evidence="1" type="ORF">UFOPK3547_01269</name>
</gene>
<organism evidence="1">
    <name type="scientific">freshwater metagenome</name>
    <dbReference type="NCBI Taxonomy" id="449393"/>
    <lineage>
        <taxon>unclassified sequences</taxon>
        <taxon>metagenomes</taxon>
        <taxon>ecological metagenomes</taxon>
    </lineage>
</organism>